<name>A0A0C2EN26_9PEZI</name>
<dbReference type="AlphaFoldDB" id="A0A0C2EN26"/>
<protein>
    <submittedName>
        <fullName evidence="1">Uncharacterized protein</fullName>
    </submittedName>
</protein>
<keyword evidence="2" id="KW-1185">Reference proteome</keyword>
<dbReference type="Proteomes" id="UP000031575">
    <property type="component" value="Unassembled WGS sequence"/>
</dbReference>
<dbReference type="GeneID" id="63678609"/>
<evidence type="ECO:0000313" key="2">
    <source>
        <dbReference type="Proteomes" id="UP000031575"/>
    </source>
</evidence>
<evidence type="ECO:0000313" key="1">
    <source>
        <dbReference type="EMBL" id="KIH87524.1"/>
    </source>
</evidence>
<organism evidence="1 2">
    <name type="scientific">Sporothrix brasiliensis 5110</name>
    <dbReference type="NCBI Taxonomy" id="1398154"/>
    <lineage>
        <taxon>Eukaryota</taxon>
        <taxon>Fungi</taxon>
        <taxon>Dikarya</taxon>
        <taxon>Ascomycota</taxon>
        <taxon>Pezizomycotina</taxon>
        <taxon>Sordariomycetes</taxon>
        <taxon>Sordariomycetidae</taxon>
        <taxon>Ophiostomatales</taxon>
        <taxon>Ophiostomataceae</taxon>
        <taxon>Sporothrix</taxon>
    </lineage>
</organism>
<dbReference type="VEuPathDB" id="FungiDB:SPBR_05411"/>
<dbReference type="OrthoDB" id="5404599at2759"/>
<dbReference type="HOGENOM" id="CLU_2005393_0_0_1"/>
<sequence length="124" mass="13853">MDRSLVDLASRLPSCDGMHITLPEDVPRGKIVILTHSVFFTQDGDDQPASRLALPTSTVVREECIRQHGARSKNLNLNRPPPVRFPPLGLFVKFDYLVSEAEAQCLLLVQKYPATVPVPKVYGW</sequence>
<accession>A0A0C2EN26</accession>
<reference evidence="1 2" key="1">
    <citation type="journal article" date="2014" name="BMC Genomics">
        <title>Comparative genomics of the major fungal agents of human and animal Sporotrichosis: Sporothrix schenckii and Sporothrix brasiliensis.</title>
        <authorList>
            <person name="Teixeira M.M."/>
            <person name="de Almeida L.G."/>
            <person name="Kubitschek-Barreira P."/>
            <person name="Alves F.L."/>
            <person name="Kioshima E.S."/>
            <person name="Abadio A.K."/>
            <person name="Fernandes L."/>
            <person name="Derengowski L.S."/>
            <person name="Ferreira K.S."/>
            <person name="Souza R.C."/>
            <person name="Ruiz J.C."/>
            <person name="de Andrade N.C."/>
            <person name="Paes H.C."/>
            <person name="Nicola A.M."/>
            <person name="Albuquerque P."/>
            <person name="Gerber A.L."/>
            <person name="Martins V.P."/>
            <person name="Peconick L.D."/>
            <person name="Neto A.V."/>
            <person name="Chaucanez C.B."/>
            <person name="Silva P.A."/>
            <person name="Cunha O.L."/>
            <person name="de Oliveira F.F."/>
            <person name="dos Santos T.C."/>
            <person name="Barros A.L."/>
            <person name="Soares M.A."/>
            <person name="de Oliveira L.M."/>
            <person name="Marini M.M."/>
            <person name="Villalobos-Duno H."/>
            <person name="Cunha M.M."/>
            <person name="de Hoog S."/>
            <person name="da Silveira J.F."/>
            <person name="Henrissat B."/>
            <person name="Nino-Vega G.A."/>
            <person name="Cisalpino P.S."/>
            <person name="Mora-Montes H.M."/>
            <person name="Almeida S.R."/>
            <person name="Stajich J.E."/>
            <person name="Lopes-Bezerra L.M."/>
            <person name="Vasconcelos A.T."/>
            <person name="Felipe M.S."/>
        </authorList>
    </citation>
    <scope>NUCLEOTIDE SEQUENCE [LARGE SCALE GENOMIC DNA]</scope>
    <source>
        <strain evidence="1 2">5110</strain>
    </source>
</reference>
<dbReference type="EMBL" id="AWTV01000010">
    <property type="protein sequence ID" value="KIH87524.1"/>
    <property type="molecule type" value="Genomic_DNA"/>
</dbReference>
<gene>
    <name evidence="1" type="ORF">SPBR_05411</name>
</gene>
<dbReference type="RefSeq" id="XP_040615534.1">
    <property type="nucleotide sequence ID" value="XM_040763688.1"/>
</dbReference>
<comment type="caution">
    <text evidence="1">The sequence shown here is derived from an EMBL/GenBank/DDBJ whole genome shotgun (WGS) entry which is preliminary data.</text>
</comment>
<proteinExistence type="predicted"/>